<feature type="transmembrane region" description="Helical" evidence="1">
    <location>
        <begin position="12"/>
        <end position="45"/>
    </location>
</feature>
<keyword evidence="1" id="KW-0812">Transmembrane</keyword>
<keyword evidence="1" id="KW-0472">Membrane</keyword>
<keyword evidence="3" id="KW-1185">Reference proteome</keyword>
<comment type="caution">
    <text evidence="2">The sequence shown here is derived from an EMBL/GenBank/DDBJ whole genome shotgun (WGS) entry which is preliminary data.</text>
</comment>
<reference evidence="2 3" key="1">
    <citation type="submission" date="2018-11" db="EMBL/GenBank/DDBJ databases">
        <title>Genome assembly of Steccherinum ochraceum LE-BIN_3174, the white-rot fungus of the Steccherinaceae family (The Residual Polyporoid clade, Polyporales, Basidiomycota).</title>
        <authorList>
            <person name="Fedorova T.V."/>
            <person name="Glazunova O.A."/>
            <person name="Landesman E.O."/>
            <person name="Moiseenko K.V."/>
            <person name="Psurtseva N.V."/>
            <person name="Savinova O.S."/>
            <person name="Shakhova N.V."/>
            <person name="Tyazhelova T.V."/>
            <person name="Vasina D.V."/>
        </authorList>
    </citation>
    <scope>NUCLEOTIDE SEQUENCE [LARGE SCALE GENOMIC DNA]</scope>
    <source>
        <strain evidence="2 3">LE-BIN_3174</strain>
    </source>
</reference>
<keyword evidence="1" id="KW-1133">Transmembrane helix</keyword>
<proteinExistence type="predicted"/>
<evidence type="ECO:0000256" key="1">
    <source>
        <dbReference type="SAM" id="Phobius"/>
    </source>
</evidence>
<accession>A0A4R0RE09</accession>
<evidence type="ECO:0000313" key="3">
    <source>
        <dbReference type="Proteomes" id="UP000292702"/>
    </source>
</evidence>
<gene>
    <name evidence="2" type="ORF">EIP91_001455</name>
</gene>
<dbReference type="EMBL" id="RWJN01000138">
    <property type="protein sequence ID" value="TCD66351.1"/>
    <property type="molecule type" value="Genomic_DNA"/>
</dbReference>
<name>A0A4R0RE09_9APHY</name>
<sequence>MSGGSDDNDLNFQSLCVILTFILIAFVTFYPGFVLVAYVTLGVLFFRLPFAHNPRFVRSDGRCYDSFVIAGSIVHGALLWHILVLIITRQWITVGQYLLSQFDDLSPTIVCPPLPPDAGSNTRVAPIIEPADFNANETADKIAIDLFAAGWRMLVGSFIIFISPITYQLVLKSRNIPVDEWGEMFLKWLSQFTDLSHLTARRRNAEAHPVEAVLTVHNITEPHPNLNPNANEQTAGLMA</sequence>
<protein>
    <submittedName>
        <fullName evidence="2">Uncharacterized protein</fullName>
    </submittedName>
</protein>
<feature type="transmembrane region" description="Helical" evidence="1">
    <location>
        <begin position="66"/>
        <end position="92"/>
    </location>
</feature>
<evidence type="ECO:0000313" key="2">
    <source>
        <dbReference type="EMBL" id="TCD66351.1"/>
    </source>
</evidence>
<dbReference type="Proteomes" id="UP000292702">
    <property type="component" value="Unassembled WGS sequence"/>
</dbReference>
<feature type="transmembrane region" description="Helical" evidence="1">
    <location>
        <begin position="149"/>
        <end position="170"/>
    </location>
</feature>
<organism evidence="2 3">
    <name type="scientific">Steccherinum ochraceum</name>
    <dbReference type="NCBI Taxonomy" id="92696"/>
    <lineage>
        <taxon>Eukaryota</taxon>
        <taxon>Fungi</taxon>
        <taxon>Dikarya</taxon>
        <taxon>Basidiomycota</taxon>
        <taxon>Agaricomycotina</taxon>
        <taxon>Agaricomycetes</taxon>
        <taxon>Polyporales</taxon>
        <taxon>Steccherinaceae</taxon>
        <taxon>Steccherinum</taxon>
    </lineage>
</organism>
<dbReference type="AlphaFoldDB" id="A0A4R0RE09"/>